<dbReference type="Proteomes" id="UP001206126">
    <property type="component" value="Unassembled WGS sequence"/>
</dbReference>
<feature type="domain" description="Tle cognate immunity protein 4 N-terminal" evidence="3">
    <location>
        <begin position="57"/>
        <end position="187"/>
    </location>
</feature>
<sequence length="491" mass="54464">MEMLKGTFMAAYRHLRIISAAVAFFIATGCDHTHKEWKAPNMTPLTPRLQALFQKTKTVCFGRFMLDVPSSTTVAWGETDVSLGISIFPNGIDKVQDLSRKFIDELKSEKAINHGDVPLLLSIDDVAQPRGRIIVGYEDFQSINGLKIKGYFSLNNDGVFIDARPLREDQDETVALMKSIARRLQTRAETDIPTEPGNCIAHAFLPDDPAAKEKPAELIRIGFRLKEFPDTHLSIFVGPSNPNYTKSNSLEWRLDRLEKNQKAQDPNNPLLKTKMLRRGPRQIHEWLNGFEALSHSPEQAEVHGIHDFAMDFRGVPSDPLKPYAEIQMQTGVADNLAGAIKPSLTDEEAVAVWDKITSTIRVRPTSGTAVKTRQADTPPLRPLGELAATGRVCPQTGWWQPSEPDGTEGGARQHFQAGQQMPHVVLAGEPSIWQKLRGERPSYRRATVWQLVEYGEAPPKLAQVAPKDTSSNDARNGSAEGGHDEDSAKKG</sequence>
<dbReference type="PROSITE" id="PS51257">
    <property type="entry name" value="PROKAR_LIPOPROTEIN"/>
    <property type="match status" value="1"/>
</dbReference>
<comment type="caution">
    <text evidence="4">The sequence shown here is derived from an EMBL/GenBank/DDBJ whole genome shotgun (WGS) entry which is preliminary data.</text>
</comment>
<evidence type="ECO:0000259" key="3">
    <source>
        <dbReference type="Pfam" id="PF18443"/>
    </source>
</evidence>
<evidence type="ECO:0000313" key="5">
    <source>
        <dbReference type="Proteomes" id="UP001206126"/>
    </source>
</evidence>
<dbReference type="Pfam" id="PF18426">
    <property type="entry name" value="Tli4_C"/>
    <property type="match status" value="1"/>
</dbReference>
<dbReference type="EMBL" id="JANUHB010000001">
    <property type="protein sequence ID" value="MCS0806602.1"/>
    <property type="molecule type" value="Genomic_DNA"/>
</dbReference>
<dbReference type="RefSeq" id="WP_258820383.1">
    <property type="nucleotide sequence ID" value="NZ_JANUHB010000001.1"/>
</dbReference>
<feature type="compositionally biased region" description="Basic and acidic residues" evidence="1">
    <location>
        <begin position="481"/>
        <end position="491"/>
    </location>
</feature>
<dbReference type="InterPro" id="IPR041290">
    <property type="entry name" value="Tli4_C"/>
</dbReference>
<evidence type="ECO:0000259" key="2">
    <source>
        <dbReference type="Pfam" id="PF18426"/>
    </source>
</evidence>
<feature type="domain" description="Tle cognate immunity protein 4 C-terminal" evidence="2">
    <location>
        <begin position="191"/>
        <end position="365"/>
    </location>
</feature>
<gene>
    <name evidence="4" type="ORF">NX774_01525</name>
</gene>
<reference evidence="4 5" key="1">
    <citation type="submission" date="2022-08" db="EMBL/GenBank/DDBJ databases">
        <title>Reclassification of Massilia species as members of the genera Telluria, Duganella, Pseudoduganella, Mokoshia gen. nov. and Zemynaea gen. nov. using orthogonal and non-orthogonal genome-based approaches.</title>
        <authorList>
            <person name="Bowman J.P."/>
        </authorList>
    </citation>
    <scope>NUCLEOTIDE SEQUENCE [LARGE SCALE GENOMIC DNA]</scope>
    <source>
        <strain evidence="4 5">JCM 31605</strain>
    </source>
</reference>
<dbReference type="InterPro" id="IPR040761">
    <property type="entry name" value="Tli4_N"/>
</dbReference>
<keyword evidence="5" id="KW-1185">Reference proteome</keyword>
<name>A0ABT2D5K4_9BURK</name>
<proteinExistence type="predicted"/>
<evidence type="ECO:0000256" key="1">
    <source>
        <dbReference type="SAM" id="MobiDB-lite"/>
    </source>
</evidence>
<evidence type="ECO:0000313" key="4">
    <source>
        <dbReference type="EMBL" id="MCS0806602.1"/>
    </source>
</evidence>
<feature type="region of interest" description="Disordered" evidence="1">
    <location>
        <begin position="455"/>
        <end position="491"/>
    </location>
</feature>
<protein>
    <submittedName>
        <fullName evidence="4">T6SS immunity protein Tli4 family protein</fullName>
    </submittedName>
</protein>
<dbReference type="Pfam" id="PF18443">
    <property type="entry name" value="Tli4_N"/>
    <property type="match status" value="1"/>
</dbReference>
<organism evidence="4 5">
    <name type="scientific">Massilia agilis</name>
    <dbReference type="NCBI Taxonomy" id="1811226"/>
    <lineage>
        <taxon>Bacteria</taxon>
        <taxon>Pseudomonadati</taxon>
        <taxon>Pseudomonadota</taxon>
        <taxon>Betaproteobacteria</taxon>
        <taxon>Burkholderiales</taxon>
        <taxon>Oxalobacteraceae</taxon>
        <taxon>Telluria group</taxon>
        <taxon>Massilia</taxon>
    </lineage>
</organism>
<accession>A0ABT2D5K4</accession>